<evidence type="ECO:0000256" key="1">
    <source>
        <dbReference type="SAM" id="MobiDB-lite"/>
    </source>
</evidence>
<protein>
    <recommendedName>
        <fullName evidence="3">Dihydroorotase</fullName>
    </recommendedName>
</protein>
<dbReference type="InterPro" id="IPR002195">
    <property type="entry name" value="Dihydroorotase_CS"/>
</dbReference>
<organism evidence="2">
    <name type="scientific">Brucella anthropi</name>
    <name type="common">Ochrobactrum anthropi</name>
    <dbReference type="NCBI Taxonomy" id="529"/>
    <lineage>
        <taxon>Bacteria</taxon>
        <taxon>Pseudomonadati</taxon>
        <taxon>Pseudomonadota</taxon>
        <taxon>Alphaproteobacteria</taxon>
        <taxon>Hyphomicrobiales</taxon>
        <taxon>Brucellaceae</taxon>
        <taxon>Brucella/Ochrobactrum group</taxon>
        <taxon>Brucella</taxon>
    </lineage>
</organism>
<feature type="compositionally biased region" description="Polar residues" evidence="1">
    <location>
        <begin position="67"/>
        <end position="76"/>
    </location>
</feature>
<dbReference type="PROSITE" id="PS00482">
    <property type="entry name" value="DIHYDROOROTASE_1"/>
    <property type="match status" value="1"/>
</dbReference>
<evidence type="ECO:0008006" key="3">
    <source>
        <dbReference type="Google" id="ProtNLM"/>
    </source>
</evidence>
<proteinExistence type="predicted"/>
<sequence>MVVGPAECEAVDLHVHFREGFDGTAYIDSITTRAVELGDDEDVSGLQRIQQPGRAATLRDGGAAGNLSVTTRRGST</sequence>
<dbReference type="AlphaFoldDB" id="A0A656Z6B6"/>
<gene>
    <name evidence="2" type="ORF">AB664_28390</name>
</gene>
<comment type="caution">
    <text evidence="2">The sequence shown here is derived from an EMBL/GenBank/DDBJ whole genome shotgun (WGS) entry which is preliminary data.</text>
</comment>
<dbReference type="GO" id="GO:0016812">
    <property type="term" value="F:hydrolase activity, acting on carbon-nitrogen (but not peptide) bonds, in cyclic amides"/>
    <property type="evidence" value="ECO:0007669"/>
    <property type="project" value="InterPro"/>
</dbReference>
<dbReference type="EMBL" id="LUAY01001560">
    <property type="protein sequence ID" value="KYB46012.1"/>
    <property type="molecule type" value="Genomic_DNA"/>
</dbReference>
<accession>A0A656Z6B6</accession>
<evidence type="ECO:0000313" key="2">
    <source>
        <dbReference type="EMBL" id="KYB46012.1"/>
    </source>
</evidence>
<reference evidence="2" key="1">
    <citation type="submission" date="2016-02" db="EMBL/GenBank/DDBJ databases">
        <title>Genomic sequences of Ochrobactrum anthropi.</title>
        <authorList>
            <person name="Chudasama K.S."/>
            <person name="Thaker V.S."/>
        </authorList>
    </citation>
    <scope>NUCLEOTIDE SEQUENCE [LARGE SCALE GENOMIC DNA]</scope>
    <source>
        <strain evidence="2">SUBG007</strain>
    </source>
</reference>
<name>A0A656Z6B6_BRUAN</name>
<feature type="region of interest" description="Disordered" evidence="1">
    <location>
        <begin position="52"/>
        <end position="76"/>
    </location>
</feature>